<dbReference type="AlphaFoldDB" id="A0A5B9DE95"/>
<comment type="similarity">
    <text evidence="1">Belongs to the FAD-binding oxidoreductase/transferase type 4 family.</text>
</comment>
<evidence type="ECO:0000259" key="4">
    <source>
        <dbReference type="PROSITE" id="PS51387"/>
    </source>
</evidence>
<gene>
    <name evidence="5" type="ORF">DSAG12_02952</name>
</gene>
<dbReference type="InterPro" id="IPR006094">
    <property type="entry name" value="Oxid_FAD_bind_N"/>
</dbReference>
<dbReference type="PANTHER" id="PTHR46568">
    <property type="entry name" value="ALKYLDIHYDROXYACETONEPHOSPHATE SYNTHASE, PEROXISOMAL"/>
    <property type="match status" value="1"/>
</dbReference>
<dbReference type="RefSeq" id="WP_147664037.1">
    <property type="nucleotide sequence ID" value="NZ_CP042905.2"/>
</dbReference>
<dbReference type="Gene3D" id="3.30.43.10">
    <property type="entry name" value="Uridine Diphospho-n-acetylenolpyruvylglucosamine Reductase, domain 2"/>
    <property type="match status" value="1"/>
</dbReference>
<keyword evidence="6" id="KW-1185">Reference proteome</keyword>
<accession>A0A5B9DE95</accession>
<dbReference type="GO" id="GO:0071949">
    <property type="term" value="F:FAD binding"/>
    <property type="evidence" value="ECO:0007669"/>
    <property type="project" value="InterPro"/>
</dbReference>
<dbReference type="InterPro" id="IPR016171">
    <property type="entry name" value="Vanillyl_alc_oxidase_C-sub2"/>
</dbReference>
<dbReference type="Proteomes" id="UP000321408">
    <property type="component" value="Chromosome"/>
</dbReference>
<dbReference type="InterPro" id="IPR025650">
    <property type="entry name" value="Alkyl-DHAP_Synthase"/>
</dbReference>
<dbReference type="OrthoDB" id="26910at2157"/>
<dbReference type="InterPro" id="IPR036318">
    <property type="entry name" value="FAD-bd_PCMH-like_sf"/>
</dbReference>
<keyword evidence="3" id="KW-0274">FAD</keyword>
<reference evidence="5 6" key="1">
    <citation type="journal article" date="2020" name="Nature">
        <title>Isolation of an archaeon at the prokaryote-eukaryote interface.</title>
        <authorList>
            <person name="Imachi H."/>
            <person name="Nobu M.K."/>
            <person name="Nakahara N."/>
            <person name="Morono Y."/>
            <person name="Ogawara M."/>
            <person name="Takaki Y."/>
            <person name="Takano Y."/>
            <person name="Uematsu K."/>
            <person name="Ikuta T."/>
            <person name="Ito M."/>
            <person name="Matsui Y."/>
            <person name="Miyazaki M."/>
            <person name="Murata K."/>
            <person name="Saito Y."/>
            <person name="Sakai S."/>
            <person name="Song C."/>
            <person name="Tasumi E."/>
            <person name="Yamanaka Y."/>
            <person name="Yamaguchi T."/>
            <person name="Kamagata Y."/>
            <person name="Tamaki H."/>
            <person name="Takai K."/>
        </authorList>
    </citation>
    <scope>NUCLEOTIDE SEQUENCE [LARGE SCALE GENOMIC DNA]</scope>
    <source>
        <strain evidence="5 6">MK-D1</strain>
    </source>
</reference>
<evidence type="ECO:0000313" key="6">
    <source>
        <dbReference type="Proteomes" id="UP000321408"/>
    </source>
</evidence>
<evidence type="ECO:0000256" key="1">
    <source>
        <dbReference type="ARBA" id="ARBA00008000"/>
    </source>
</evidence>
<dbReference type="GO" id="GO:0008609">
    <property type="term" value="F:alkylglycerone-phosphate synthase activity"/>
    <property type="evidence" value="ECO:0007669"/>
    <property type="project" value="InterPro"/>
</dbReference>
<keyword evidence="2" id="KW-0285">Flavoprotein</keyword>
<dbReference type="PROSITE" id="PS51387">
    <property type="entry name" value="FAD_PCMH"/>
    <property type="match status" value="1"/>
</dbReference>
<dbReference type="Pfam" id="PF01565">
    <property type="entry name" value="FAD_binding_4"/>
    <property type="match status" value="1"/>
</dbReference>
<evidence type="ECO:0000256" key="3">
    <source>
        <dbReference type="ARBA" id="ARBA00022827"/>
    </source>
</evidence>
<dbReference type="SUPFAM" id="SSF55103">
    <property type="entry name" value="FAD-linked oxidases, C-terminal domain"/>
    <property type="match status" value="1"/>
</dbReference>
<dbReference type="InterPro" id="IPR016166">
    <property type="entry name" value="FAD-bd_PCMH"/>
</dbReference>
<feature type="domain" description="FAD-binding PCMH-type" evidence="4">
    <location>
        <begin position="60"/>
        <end position="237"/>
    </location>
</feature>
<dbReference type="InterPro" id="IPR016164">
    <property type="entry name" value="FAD-linked_Oxase-like_C"/>
</dbReference>
<dbReference type="InterPro" id="IPR016169">
    <property type="entry name" value="FAD-bd_PCMH_sub2"/>
</dbReference>
<dbReference type="PANTHER" id="PTHR46568:SF1">
    <property type="entry name" value="ALKYLDIHYDROXYACETONEPHOSPHATE SYNTHASE, PEROXISOMAL"/>
    <property type="match status" value="1"/>
</dbReference>
<dbReference type="EMBL" id="CP042905">
    <property type="protein sequence ID" value="QEE17120.1"/>
    <property type="molecule type" value="Genomic_DNA"/>
</dbReference>
<dbReference type="GeneID" id="41330930"/>
<evidence type="ECO:0000313" key="5">
    <source>
        <dbReference type="EMBL" id="QEE17120.1"/>
    </source>
</evidence>
<organism evidence="5 6">
    <name type="scientific">Promethearchaeum syntrophicum</name>
    <dbReference type="NCBI Taxonomy" id="2594042"/>
    <lineage>
        <taxon>Archaea</taxon>
        <taxon>Promethearchaeati</taxon>
        <taxon>Promethearchaeota</taxon>
        <taxon>Promethearchaeia</taxon>
        <taxon>Promethearchaeales</taxon>
        <taxon>Promethearchaeaceae</taxon>
        <taxon>Promethearchaeum</taxon>
    </lineage>
</organism>
<reference evidence="5 6" key="2">
    <citation type="journal article" date="2024" name="Int. J. Syst. Evol. Microbiol.">
        <title>Promethearchaeum syntrophicum gen. nov., sp. nov., an anaerobic, obligately syntrophic archaeon, the first isolate of the lineage 'Asgard' archaea, and proposal of the new archaeal phylum Promethearchaeota phyl. nov. and kingdom Promethearchaeati regn. nov.</title>
        <authorList>
            <person name="Imachi H."/>
            <person name="Nobu M.K."/>
            <person name="Kato S."/>
            <person name="Takaki Y."/>
            <person name="Miyazaki M."/>
            <person name="Miyata M."/>
            <person name="Ogawara M."/>
            <person name="Saito Y."/>
            <person name="Sakai S."/>
            <person name="Tahara Y.O."/>
            <person name="Takano Y."/>
            <person name="Tasumi E."/>
            <person name="Uematsu K."/>
            <person name="Yoshimura T."/>
            <person name="Itoh T."/>
            <person name="Ohkuma M."/>
            <person name="Takai K."/>
        </authorList>
    </citation>
    <scope>NUCLEOTIDE SEQUENCE [LARGE SCALE GENOMIC DNA]</scope>
    <source>
        <strain evidence="5 6">MK-D1</strain>
    </source>
</reference>
<proteinExistence type="inferred from homology"/>
<dbReference type="Gene3D" id="3.30.70.3450">
    <property type="match status" value="1"/>
</dbReference>
<dbReference type="SUPFAM" id="SSF56176">
    <property type="entry name" value="FAD-binding/transporter-associated domain-like"/>
    <property type="match status" value="1"/>
</dbReference>
<evidence type="ECO:0000256" key="2">
    <source>
        <dbReference type="ARBA" id="ARBA00022630"/>
    </source>
</evidence>
<protein>
    <submittedName>
        <fullName evidence="5">FAD-binding oxidoreductase</fullName>
    </submittedName>
</protein>
<sequence length="489" mass="54977">MENFKIHFKSETEIKNIDHITEKLTKIVGSERISVDEIDRIAYGKDYWLISNLMTLKGVQPTLPDLIVWPKSPDEISQILKIANKYQIPVIPYGEGSGVVGGALAIHGGIILDMKYFDSIKINQTNMTVTVGTGLNGAVLERHLNEHGFRMGHIPQSIRTSTIGGYIAHRAAGQFSGIYGKMEDIVLSMEIVLPTGEIIKTKTYPRASVGPMVDRLFLGSEGTLGIVTEATCKIWPMPEKQGKLSYLFSDMQNCLDAIRETLQTRVNPGVIRIYDIKETERHFGETIKNSKGKIMLIFVFEGNERLVNLEMHITSGNCEKNNGIATGEKPVDHWFETRFKVSEASEFGPYNLVMDTIEVSCMWDKSKELYDEVIKSILSVPGIFLASGHASHFYTTGVCWYFTFSGIPKGDKDYIAFYNDVWDATIRTSLRIGGTASHHHGMGVNRSRWMRLEHGGEFNILQKIKAMLDPNNVMNPGKLYSEEIQKRNL</sequence>
<dbReference type="Pfam" id="PF02913">
    <property type="entry name" value="FAD-oxidase_C"/>
    <property type="match status" value="1"/>
</dbReference>
<dbReference type="Gene3D" id="1.10.45.10">
    <property type="entry name" value="Vanillyl-alcohol Oxidase, Chain A, domain 4"/>
    <property type="match status" value="1"/>
</dbReference>
<dbReference type="Gene3D" id="3.30.300.330">
    <property type="match status" value="1"/>
</dbReference>
<dbReference type="Gene3D" id="3.30.465.10">
    <property type="match status" value="1"/>
</dbReference>
<dbReference type="KEGG" id="psyt:DSAG12_02952"/>
<dbReference type="InterPro" id="IPR016167">
    <property type="entry name" value="FAD-bd_PCMH_sub1"/>
</dbReference>
<name>A0A5B9DE95_9ARCH</name>
<dbReference type="GO" id="GO:0008610">
    <property type="term" value="P:lipid biosynthetic process"/>
    <property type="evidence" value="ECO:0007669"/>
    <property type="project" value="InterPro"/>
</dbReference>
<dbReference type="InterPro" id="IPR004113">
    <property type="entry name" value="FAD-bd_oxidored_4_C"/>
</dbReference>